<dbReference type="InterPro" id="IPR050316">
    <property type="entry name" value="Tyrosinase/Hemocyanin"/>
</dbReference>
<evidence type="ECO:0000256" key="2">
    <source>
        <dbReference type="ARBA" id="ARBA00023008"/>
    </source>
</evidence>
<sequence length="336" mass="36951">MALSLAKTALFGILTAGLAVDACPTAAKRTGTCTSINQRKAWHNLTNDEKTSFINAELCIMNSPTRSGWIPGAKNLWDELHYTHIYQGNYMHYVGHFLPWHRWFVRTHEILLQECGYEGGHPYWDEPYDLANAPLNESSIFDPVYGFGGNGAGGGGGCIEDGPFANVTLHINKTSTEANYCISRNLNQDDLDQANTTNIAECMAYSNYTTAWECWNGYPHGAGHGAVGGLMSDPIESNGDPTFFLHHAWLDKMWAEWQTAWGNNYSDIGGPNVPPEYIIESSGLGFPSASILDYNGDGPDNHTSLNHVLWMDNIVDNVTIADVMELGGSTICAEYI</sequence>
<dbReference type="AlphaFoldDB" id="W3WRM3"/>
<keyword evidence="3" id="KW-0732">Signal</keyword>
<organism evidence="6 7">
    <name type="scientific">Pestalotiopsis fici (strain W106-1 / CGMCC3.15140)</name>
    <dbReference type="NCBI Taxonomy" id="1229662"/>
    <lineage>
        <taxon>Eukaryota</taxon>
        <taxon>Fungi</taxon>
        <taxon>Dikarya</taxon>
        <taxon>Ascomycota</taxon>
        <taxon>Pezizomycotina</taxon>
        <taxon>Sordariomycetes</taxon>
        <taxon>Xylariomycetidae</taxon>
        <taxon>Amphisphaeriales</taxon>
        <taxon>Sporocadaceae</taxon>
        <taxon>Pestalotiopsis</taxon>
    </lineage>
</organism>
<dbReference type="GeneID" id="19277428"/>
<gene>
    <name evidence="6" type="ORF">PFICI_12415</name>
</gene>
<name>W3WRM3_PESFW</name>
<dbReference type="PROSITE" id="PS00498">
    <property type="entry name" value="TYROSINASE_2"/>
    <property type="match status" value="1"/>
</dbReference>
<dbReference type="PANTHER" id="PTHR11474:SF126">
    <property type="entry name" value="TYROSINASE-LIKE PROTEIN TYR-1-RELATED"/>
    <property type="match status" value="1"/>
</dbReference>
<dbReference type="InterPro" id="IPR008922">
    <property type="entry name" value="Di-copper_centre_dom_sf"/>
</dbReference>
<dbReference type="InterPro" id="IPR002227">
    <property type="entry name" value="Tyrosinase_Cu-bd"/>
</dbReference>
<evidence type="ECO:0000259" key="4">
    <source>
        <dbReference type="PROSITE" id="PS00497"/>
    </source>
</evidence>
<dbReference type="eggNOG" id="ENOG502S31Y">
    <property type="taxonomic scope" value="Eukaryota"/>
</dbReference>
<reference evidence="7" key="1">
    <citation type="journal article" date="2015" name="BMC Genomics">
        <title>Genomic and transcriptomic analysis of the endophytic fungus Pestalotiopsis fici reveals its lifestyle and high potential for synthesis of natural products.</title>
        <authorList>
            <person name="Wang X."/>
            <person name="Zhang X."/>
            <person name="Liu L."/>
            <person name="Xiang M."/>
            <person name="Wang W."/>
            <person name="Sun X."/>
            <person name="Che Y."/>
            <person name="Guo L."/>
            <person name="Liu G."/>
            <person name="Guo L."/>
            <person name="Wang C."/>
            <person name="Yin W.B."/>
            <person name="Stadler M."/>
            <person name="Zhang X."/>
            <person name="Liu X."/>
        </authorList>
    </citation>
    <scope>NUCLEOTIDE SEQUENCE [LARGE SCALE GENOMIC DNA]</scope>
    <source>
        <strain evidence="7">W106-1 / CGMCC3.15140</strain>
    </source>
</reference>
<dbReference type="KEGG" id="pfy:PFICI_12415"/>
<evidence type="ECO:0000313" key="6">
    <source>
        <dbReference type="EMBL" id="ETS75471.1"/>
    </source>
</evidence>
<dbReference type="STRING" id="1229662.W3WRM3"/>
<protein>
    <recommendedName>
        <fullName evidence="4 5">Tyrosinase copper-binding domain-containing protein</fullName>
    </recommendedName>
</protein>
<dbReference type="RefSeq" id="XP_007839187.1">
    <property type="nucleotide sequence ID" value="XM_007840996.1"/>
</dbReference>
<dbReference type="Proteomes" id="UP000030651">
    <property type="component" value="Unassembled WGS sequence"/>
</dbReference>
<dbReference type="Pfam" id="PF00264">
    <property type="entry name" value="Tyrosinase"/>
    <property type="match status" value="1"/>
</dbReference>
<accession>W3WRM3</accession>
<dbReference type="PANTHER" id="PTHR11474">
    <property type="entry name" value="TYROSINASE FAMILY MEMBER"/>
    <property type="match status" value="1"/>
</dbReference>
<dbReference type="PROSITE" id="PS00497">
    <property type="entry name" value="TYROSINASE_1"/>
    <property type="match status" value="1"/>
</dbReference>
<evidence type="ECO:0000259" key="5">
    <source>
        <dbReference type="PROSITE" id="PS00498"/>
    </source>
</evidence>
<evidence type="ECO:0000256" key="1">
    <source>
        <dbReference type="ARBA" id="ARBA00022723"/>
    </source>
</evidence>
<dbReference type="EMBL" id="KI912118">
    <property type="protein sequence ID" value="ETS75471.1"/>
    <property type="molecule type" value="Genomic_DNA"/>
</dbReference>
<dbReference type="HOGENOM" id="CLU_035914_2_0_1"/>
<dbReference type="SUPFAM" id="SSF48056">
    <property type="entry name" value="Di-copper centre-containing domain"/>
    <property type="match status" value="1"/>
</dbReference>
<keyword evidence="2" id="KW-0186">Copper</keyword>
<feature type="domain" description="Tyrosinase copper-binding" evidence="5">
    <location>
        <begin position="240"/>
        <end position="251"/>
    </location>
</feature>
<evidence type="ECO:0000256" key="3">
    <source>
        <dbReference type="SAM" id="SignalP"/>
    </source>
</evidence>
<dbReference type="Gene3D" id="1.10.1280.10">
    <property type="entry name" value="Di-copper center containing domain from catechol oxidase"/>
    <property type="match status" value="1"/>
</dbReference>
<proteinExistence type="predicted"/>
<keyword evidence="7" id="KW-1185">Reference proteome</keyword>
<feature type="chain" id="PRO_5004834123" description="Tyrosinase copper-binding domain-containing protein" evidence="3">
    <location>
        <begin position="20"/>
        <end position="336"/>
    </location>
</feature>
<dbReference type="PRINTS" id="PR00092">
    <property type="entry name" value="TYROSINASE"/>
</dbReference>
<dbReference type="OMA" id="DELHYTH"/>
<dbReference type="InParanoid" id="W3WRM3"/>
<dbReference type="OrthoDB" id="6132182at2759"/>
<dbReference type="GO" id="GO:0046872">
    <property type="term" value="F:metal ion binding"/>
    <property type="evidence" value="ECO:0007669"/>
    <property type="project" value="UniProtKB-KW"/>
</dbReference>
<feature type="domain" description="Tyrosinase copper-binding" evidence="4">
    <location>
        <begin position="92"/>
        <end position="109"/>
    </location>
</feature>
<dbReference type="GO" id="GO:0016491">
    <property type="term" value="F:oxidoreductase activity"/>
    <property type="evidence" value="ECO:0007669"/>
    <property type="project" value="InterPro"/>
</dbReference>
<feature type="signal peptide" evidence="3">
    <location>
        <begin position="1"/>
        <end position="19"/>
    </location>
</feature>
<keyword evidence="1" id="KW-0479">Metal-binding</keyword>
<evidence type="ECO:0000313" key="7">
    <source>
        <dbReference type="Proteomes" id="UP000030651"/>
    </source>
</evidence>